<dbReference type="PANTHER" id="PTHR11165">
    <property type="entry name" value="SKP1"/>
    <property type="match status" value="1"/>
</dbReference>
<dbReference type="InterPro" id="IPR011333">
    <property type="entry name" value="SKP1/BTB/POZ_sf"/>
</dbReference>
<dbReference type="SUPFAM" id="SSF54695">
    <property type="entry name" value="POZ domain"/>
    <property type="match status" value="1"/>
</dbReference>
<name>A0A078B9V0_STYLE</name>
<comment type="similarity">
    <text evidence="1 3">Belongs to the SKP1 family.</text>
</comment>
<dbReference type="InterPro" id="IPR001232">
    <property type="entry name" value="SKP1-like"/>
</dbReference>
<dbReference type="InParanoid" id="A0A078B9V0"/>
<dbReference type="OMA" id="LHIEYSC"/>
<dbReference type="CDD" id="cd18322">
    <property type="entry name" value="BTB_POZ_SKP1"/>
    <property type="match status" value="1"/>
</dbReference>
<feature type="domain" description="SKP1 component dimerisation" evidence="4">
    <location>
        <begin position="128"/>
        <end position="167"/>
    </location>
</feature>
<dbReference type="OrthoDB" id="2342932at2759"/>
<dbReference type="PIRSF" id="PIRSF028729">
    <property type="entry name" value="E3_ubiquit_lig_SCF_Skp"/>
    <property type="match status" value="1"/>
</dbReference>
<dbReference type="InterPro" id="IPR016897">
    <property type="entry name" value="SKP1"/>
</dbReference>
<sequence length="194" mass="22150">MSEIVDNQLQINQNIEVRDNRPVKLLTQDGEILEVPIYVIEQSALIKGMIDDGGSEEEIPLQNITMGVLKLVIEFLEHLINNQPPEIEKPLRSNDLEDVTTEWFAKFIDRDDDTVQDLVLAANYMDIKPLLELSCAKLGAVIRGLTIPEFRKRFNIVNDFTPEEEAEPFDEARIAELHEEFIKSQNSETQASTQ</sequence>
<evidence type="ECO:0000313" key="6">
    <source>
        <dbReference type="EMBL" id="CDW90986.1"/>
    </source>
</evidence>
<protein>
    <submittedName>
        <fullName evidence="6">Glycoprotein fp21</fullName>
    </submittedName>
</protein>
<dbReference type="GO" id="GO:0016567">
    <property type="term" value="P:protein ubiquitination"/>
    <property type="evidence" value="ECO:0007669"/>
    <property type="project" value="UniProtKB-UniPathway"/>
</dbReference>
<dbReference type="SMART" id="SM00512">
    <property type="entry name" value="Skp1"/>
    <property type="match status" value="1"/>
</dbReference>
<dbReference type="GO" id="GO:0006511">
    <property type="term" value="P:ubiquitin-dependent protein catabolic process"/>
    <property type="evidence" value="ECO:0007669"/>
    <property type="project" value="InterPro"/>
</dbReference>
<feature type="domain" description="SKP1 component POZ" evidence="5">
    <location>
        <begin position="23"/>
        <end position="78"/>
    </location>
</feature>
<dbReference type="Gene3D" id="3.30.710.10">
    <property type="entry name" value="Potassium Channel Kv1.1, Chain A"/>
    <property type="match status" value="1"/>
</dbReference>
<dbReference type="UniPathway" id="UPA00143"/>
<keyword evidence="2 3" id="KW-0833">Ubl conjugation pathway</keyword>
<dbReference type="InterPro" id="IPR036296">
    <property type="entry name" value="SKP1-like_dim_sf"/>
</dbReference>
<dbReference type="Pfam" id="PF01466">
    <property type="entry name" value="Skp1"/>
    <property type="match status" value="1"/>
</dbReference>
<dbReference type="AlphaFoldDB" id="A0A078B9V0"/>
<dbReference type="Proteomes" id="UP000039865">
    <property type="component" value="Unassembled WGS sequence"/>
</dbReference>
<evidence type="ECO:0000256" key="2">
    <source>
        <dbReference type="ARBA" id="ARBA00022786"/>
    </source>
</evidence>
<dbReference type="InterPro" id="IPR016072">
    <property type="entry name" value="Skp1_comp_dimer"/>
</dbReference>
<organism evidence="6 7">
    <name type="scientific">Stylonychia lemnae</name>
    <name type="common">Ciliate</name>
    <dbReference type="NCBI Taxonomy" id="5949"/>
    <lineage>
        <taxon>Eukaryota</taxon>
        <taxon>Sar</taxon>
        <taxon>Alveolata</taxon>
        <taxon>Ciliophora</taxon>
        <taxon>Intramacronucleata</taxon>
        <taxon>Spirotrichea</taxon>
        <taxon>Stichotrichia</taxon>
        <taxon>Sporadotrichida</taxon>
        <taxon>Oxytrichidae</taxon>
        <taxon>Stylonychinae</taxon>
        <taxon>Stylonychia</taxon>
    </lineage>
</organism>
<dbReference type="Pfam" id="PF03931">
    <property type="entry name" value="Skp1_POZ"/>
    <property type="match status" value="1"/>
</dbReference>
<evidence type="ECO:0000313" key="7">
    <source>
        <dbReference type="Proteomes" id="UP000039865"/>
    </source>
</evidence>
<evidence type="ECO:0000259" key="4">
    <source>
        <dbReference type="Pfam" id="PF01466"/>
    </source>
</evidence>
<proteinExistence type="inferred from homology"/>
<dbReference type="FunCoup" id="A0A078B9V0">
    <property type="interactions" value="266"/>
</dbReference>
<gene>
    <name evidence="6" type="primary">Contig5298.g5672</name>
    <name evidence="6" type="ORF">STYLEM_20134</name>
</gene>
<evidence type="ECO:0000259" key="5">
    <source>
        <dbReference type="Pfam" id="PF03931"/>
    </source>
</evidence>
<accession>A0A078B9V0</accession>
<reference evidence="6 7" key="1">
    <citation type="submission" date="2014-06" db="EMBL/GenBank/DDBJ databases">
        <authorList>
            <person name="Swart Estienne"/>
        </authorList>
    </citation>
    <scope>NUCLEOTIDE SEQUENCE [LARGE SCALE GENOMIC DNA]</scope>
    <source>
        <strain evidence="6 7">130c</strain>
    </source>
</reference>
<dbReference type="SUPFAM" id="SSF81382">
    <property type="entry name" value="Skp1 dimerisation domain-like"/>
    <property type="match status" value="1"/>
</dbReference>
<dbReference type="EMBL" id="CCKQ01018983">
    <property type="protein sequence ID" value="CDW90986.1"/>
    <property type="molecule type" value="Genomic_DNA"/>
</dbReference>
<keyword evidence="7" id="KW-1185">Reference proteome</keyword>
<dbReference type="InterPro" id="IPR016073">
    <property type="entry name" value="Skp1_comp_POZ"/>
</dbReference>
<evidence type="ECO:0000256" key="1">
    <source>
        <dbReference type="ARBA" id="ARBA00009993"/>
    </source>
</evidence>
<evidence type="ECO:0000256" key="3">
    <source>
        <dbReference type="PIRNR" id="PIRNR028729"/>
    </source>
</evidence>
<comment type="pathway">
    <text evidence="3">Protein modification; protein ubiquitination.</text>
</comment>